<comment type="caution">
    <text evidence="7">The sequence shown here is derived from an EMBL/GenBank/DDBJ whole genome shotgun (WGS) entry which is preliminary data.</text>
</comment>
<organism evidence="7 8">
    <name type="scientific">Allosphingosinicella deserti</name>
    <dbReference type="NCBI Taxonomy" id="2116704"/>
    <lineage>
        <taxon>Bacteria</taxon>
        <taxon>Pseudomonadati</taxon>
        <taxon>Pseudomonadota</taxon>
        <taxon>Alphaproteobacteria</taxon>
        <taxon>Sphingomonadales</taxon>
        <taxon>Sphingomonadaceae</taxon>
        <taxon>Allosphingosinicella</taxon>
    </lineage>
</organism>
<dbReference type="InterPro" id="IPR036852">
    <property type="entry name" value="Peptidase_S8/S53_dom_sf"/>
</dbReference>
<feature type="active site" description="Charge relay system" evidence="5">
    <location>
        <position position="384"/>
    </location>
</feature>
<keyword evidence="4 5" id="KW-0720">Serine protease</keyword>
<reference evidence="7 8" key="1">
    <citation type="submission" date="2018-03" db="EMBL/GenBank/DDBJ databases">
        <title>The draft genome of Sphingosinicella sp. GL-C-18.</title>
        <authorList>
            <person name="Liu L."/>
            <person name="Li L."/>
            <person name="Liang L."/>
            <person name="Zhang X."/>
            <person name="Wang T."/>
        </authorList>
    </citation>
    <scope>NUCLEOTIDE SEQUENCE [LARGE SCALE GENOMIC DNA]</scope>
    <source>
        <strain evidence="7 8">GL-C-18</strain>
    </source>
</reference>
<keyword evidence="3 5" id="KW-0378">Hydrolase</keyword>
<dbReference type="PROSITE" id="PS51892">
    <property type="entry name" value="SUBTILASE"/>
    <property type="match status" value="1"/>
</dbReference>
<keyword evidence="2 5" id="KW-0645">Protease</keyword>
<dbReference type="PANTHER" id="PTHR43806:SF11">
    <property type="entry name" value="CEREVISIN-RELATED"/>
    <property type="match status" value="1"/>
</dbReference>
<dbReference type="GO" id="GO:0006508">
    <property type="term" value="P:proteolysis"/>
    <property type="evidence" value="ECO:0007669"/>
    <property type="project" value="UniProtKB-KW"/>
</dbReference>
<evidence type="ECO:0000256" key="3">
    <source>
        <dbReference type="ARBA" id="ARBA00022801"/>
    </source>
</evidence>
<name>A0A2P7QVU4_9SPHN</name>
<dbReference type="PANTHER" id="PTHR43806">
    <property type="entry name" value="PEPTIDASE S8"/>
    <property type="match status" value="1"/>
</dbReference>
<protein>
    <submittedName>
        <fullName evidence="7">Peptidase S8</fullName>
    </submittedName>
</protein>
<evidence type="ECO:0000256" key="5">
    <source>
        <dbReference type="PROSITE-ProRule" id="PRU01240"/>
    </source>
</evidence>
<evidence type="ECO:0000256" key="4">
    <source>
        <dbReference type="ARBA" id="ARBA00022825"/>
    </source>
</evidence>
<dbReference type="GO" id="GO:0004252">
    <property type="term" value="F:serine-type endopeptidase activity"/>
    <property type="evidence" value="ECO:0007669"/>
    <property type="project" value="UniProtKB-UniRule"/>
</dbReference>
<evidence type="ECO:0000313" key="8">
    <source>
        <dbReference type="Proteomes" id="UP000241167"/>
    </source>
</evidence>
<sequence>MEMSKVRILAVLPAQEVLRESASAFAMGQVASIAASPRGLPSNVDIDPAFPAVPLASIGATGLVASMSAARAPEFVVRGEIDEAAYSSLAKDGVSAINGSRIFADPRISTTLAPGCAVGPLGQAHDVASKLDVATLAARKLSGRGVALAIMDTGINLAHLQAKGLTPALDPSLTWSAGAGLPGNYPVDHGTMCAFDALIAAPDATLLDFPILLSTTSGRSAMDGFLSDALQAYSTLLTMMRLPLSQRRYRSLVISNSWGMYHQSWDLPAGHPGRYADNRSHPFNIIVGSLARSGADILFAAGNCGKDCPDGRCQGQVRNSITGANAHPEVITVAGATINDRRVGYSSQGPGIAGMAHAKPDLTSYTHFLGSEAFGAGTEDSGTSAACPVAAGAVAALRTKLPPSRLAPKDLARELRTDAVLVGGGTAGWNRDYGYGIVRPAATAIRLGL</sequence>
<feature type="active site" description="Charge relay system" evidence="5">
    <location>
        <position position="152"/>
    </location>
</feature>
<dbReference type="SUPFAM" id="SSF52743">
    <property type="entry name" value="Subtilisin-like"/>
    <property type="match status" value="1"/>
</dbReference>
<evidence type="ECO:0000259" key="6">
    <source>
        <dbReference type="Pfam" id="PF00082"/>
    </source>
</evidence>
<dbReference type="InterPro" id="IPR000209">
    <property type="entry name" value="Peptidase_S8/S53_dom"/>
</dbReference>
<dbReference type="AlphaFoldDB" id="A0A2P7QVU4"/>
<feature type="domain" description="Peptidase S8/S53" evidence="6">
    <location>
        <begin position="143"/>
        <end position="436"/>
    </location>
</feature>
<gene>
    <name evidence="7" type="ORF">C7I55_07385</name>
</gene>
<evidence type="ECO:0000256" key="2">
    <source>
        <dbReference type="ARBA" id="ARBA00022670"/>
    </source>
</evidence>
<dbReference type="InterPro" id="IPR023828">
    <property type="entry name" value="Peptidase_S8_Ser-AS"/>
</dbReference>
<dbReference type="InterPro" id="IPR050131">
    <property type="entry name" value="Peptidase_S8_subtilisin-like"/>
</dbReference>
<dbReference type="Pfam" id="PF00082">
    <property type="entry name" value="Peptidase_S8"/>
    <property type="match status" value="1"/>
</dbReference>
<evidence type="ECO:0000256" key="1">
    <source>
        <dbReference type="ARBA" id="ARBA00011073"/>
    </source>
</evidence>
<dbReference type="PROSITE" id="PS00138">
    <property type="entry name" value="SUBTILASE_SER"/>
    <property type="match status" value="1"/>
</dbReference>
<keyword evidence="8" id="KW-1185">Reference proteome</keyword>
<dbReference type="Proteomes" id="UP000241167">
    <property type="component" value="Unassembled WGS sequence"/>
</dbReference>
<dbReference type="PRINTS" id="PR00723">
    <property type="entry name" value="SUBTILISIN"/>
</dbReference>
<dbReference type="EMBL" id="PXYI01000002">
    <property type="protein sequence ID" value="PSJ42060.1"/>
    <property type="molecule type" value="Genomic_DNA"/>
</dbReference>
<feature type="active site" description="Charge relay system" evidence="5">
    <location>
        <position position="189"/>
    </location>
</feature>
<evidence type="ECO:0000313" key="7">
    <source>
        <dbReference type="EMBL" id="PSJ42060.1"/>
    </source>
</evidence>
<dbReference type="Gene3D" id="3.40.50.200">
    <property type="entry name" value="Peptidase S8/S53 domain"/>
    <property type="match status" value="1"/>
</dbReference>
<dbReference type="InterPro" id="IPR015500">
    <property type="entry name" value="Peptidase_S8_subtilisin-rel"/>
</dbReference>
<comment type="similarity">
    <text evidence="1 5">Belongs to the peptidase S8 family.</text>
</comment>
<proteinExistence type="inferred from homology"/>
<accession>A0A2P7QVU4</accession>